<proteinExistence type="predicted"/>
<dbReference type="KEGG" id="arf:AR1Y2_1230"/>
<dbReference type="OrthoDB" id="9762009at2"/>
<feature type="transmembrane region" description="Helical" evidence="13">
    <location>
        <begin position="78"/>
        <end position="96"/>
    </location>
</feature>
<evidence type="ECO:0000256" key="10">
    <source>
        <dbReference type="ARBA" id="ARBA00023209"/>
    </source>
</evidence>
<evidence type="ECO:0000256" key="8">
    <source>
        <dbReference type="ARBA" id="ARBA00023098"/>
    </source>
</evidence>
<evidence type="ECO:0000256" key="5">
    <source>
        <dbReference type="ARBA" id="ARBA00022692"/>
    </source>
</evidence>
<dbReference type="CDD" id="cd09154">
    <property type="entry name" value="PLDc_SMU_988_like_1"/>
    <property type="match status" value="1"/>
</dbReference>
<dbReference type="AlphaFoldDB" id="A0A4P8IFX4"/>
<dbReference type="GO" id="GO:0005886">
    <property type="term" value="C:plasma membrane"/>
    <property type="evidence" value="ECO:0007669"/>
    <property type="project" value="UniProtKB-SubCell"/>
</dbReference>
<evidence type="ECO:0000256" key="12">
    <source>
        <dbReference type="NCBIfam" id="TIGR04265"/>
    </source>
</evidence>
<dbReference type="PANTHER" id="PTHR21248:SF22">
    <property type="entry name" value="PHOSPHOLIPASE D"/>
    <property type="match status" value="1"/>
</dbReference>
<keyword evidence="4 15" id="KW-0808">Transferase</keyword>
<protein>
    <recommendedName>
        <fullName evidence="12">Cardiolipin synthase</fullName>
        <ecNumber evidence="12">2.7.8.-</ecNumber>
    </recommendedName>
</protein>
<dbReference type="Pfam" id="PF13091">
    <property type="entry name" value="PLDc_2"/>
    <property type="match status" value="2"/>
</dbReference>
<reference evidence="15 16" key="1">
    <citation type="submission" date="2019-05" db="EMBL/GenBank/DDBJ databases">
        <title>Complete genome sequencing of Anaerostipes rhamnosivorans.</title>
        <authorList>
            <person name="Bui T.P.N."/>
            <person name="de Vos W.M."/>
        </authorList>
    </citation>
    <scope>NUCLEOTIDE SEQUENCE [LARGE SCALE GENOMIC DNA]</scope>
    <source>
        <strain evidence="15 16">1y2</strain>
    </source>
</reference>
<keyword evidence="3" id="KW-0444">Lipid biosynthesis</keyword>
<keyword evidence="5 13" id="KW-0812">Transmembrane</keyword>
<evidence type="ECO:0000256" key="13">
    <source>
        <dbReference type="SAM" id="Phobius"/>
    </source>
</evidence>
<evidence type="ECO:0000256" key="6">
    <source>
        <dbReference type="ARBA" id="ARBA00022737"/>
    </source>
</evidence>
<comment type="subcellular location">
    <subcellularLocation>
        <location evidence="1">Cell membrane</location>
        <topology evidence="1">Multi-pass membrane protein</topology>
    </subcellularLocation>
</comment>
<keyword evidence="10" id="KW-0594">Phospholipid biosynthesis</keyword>
<evidence type="ECO:0000256" key="7">
    <source>
        <dbReference type="ARBA" id="ARBA00022989"/>
    </source>
</evidence>
<dbReference type="PROSITE" id="PS50035">
    <property type="entry name" value="PLD"/>
    <property type="match status" value="2"/>
</dbReference>
<gene>
    <name evidence="15" type="ORF">AR1Y2_1230</name>
</gene>
<organism evidence="15 16">
    <name type="scientific">Anaerostipes rhamnosivorans</name>
    <dbReference type="NCBI Taxonomy" id="1229621"/>
    <lineage>
        <taxon>Bacteria</taxon>
        <taxon>Bacillati</taxon>
        <taxon>Bacillota</taxon>
        <taxon>Clostridia</taxon>
        <taxon>Lachnospirales</taxon>
        <taxon>Lachnospiraceae</taxon>
        <taxon>Anaerostipes</taxon>
    </lineage>
</organism>
<keyword evidence="2" id="KW-1003">Cell membrane</keyword>
<dbReference type="InterPro" id="IPR001736">
    <property type="entry name" value="PLipase_D/transphosphatidylase"/>
</dbReference>
<dbReference type="CDD" id="cd09160">
    <property type="entry name" value="PLDc_SMU_988_like_2"/>
    <property type="match status" value="1"/>
</dbReference>
<dbReference type="InterPro" id="IPR022924">
    <property type="entry name" value="Cardiolipin_synthase"/>
</dbReference>
<keyword evidence="16" id="KW-1185">Reference proteome</keyword>
<keyword evidence="8" id="KW-0443">Lipid metabolism</keyword>
<evidence type="ECO:0000256" key="2">
    <source>
        <dbReference type="ARBA" id="ARBA00022475"/>
    </source>
</evidence>
<keyword evidence="6" id="KW-0677">Repeat</keyword>
<evidence type="ECO:0000259" key="14">
    <source>
        <dbReference type="PROSITE" id="PS50035"/>
    </source>
</evidence>
<dbReference type="InterPro" id="IPR025202">
    <property type="entry name" value="PLD-like_dom"/>
</dbReference>
<name>A0A4P8IFX4_9FIRM</name>
<feature type="transmembrane region" description="Helical" evidence="13">
    <location>
        <begin position="21"/>
        <end position="43"/>
    </location>
</feature>
<keyword evidence="11" id="KW-1208">Phospholipid metabolism</keyword>
<evidence type="ECO:0000313" key="15">
    <source>
        <dbReference type="EMBL" id="QCP34684.1"/>
    </source>
</evidence>
<evidence type="ECO:0000256" key="4">
    <source>
        <dbReference type="ARBA" id="ARBA00022679"/>
    </source>
</evidence>
<evidence type="ECO:0000256" key="9">
    <source>
        <dbReference type="ARBA" id="ARBA00023136"/>
    </source>
</evidence>
<evidence type="ECO:0000256" key="11">
    <source>
        <dbReference type="ARBA" id="ARBA00023264"/>
    </source>
</evidence>
<dbReference type="Pfam" id="PF13396">
    <property type="entry name" value="PLDc_N"/>
    <property type="match status" value="1"/>
</dbReference>
<keyword evidence="9 13" id="KW-0472">Membrane</keyword>
<dbReference type="EC" id="2.7.8.-" evidence="12"/>
<accession>A0A4P8IFX4</accession>
<feature type="transmembrane region" description="Helical" evidence="13">
    <location>
        <begin position="49"/>
        <end position="66"/>
    </location>
</feature>
<dbReference type="GO" id="GO:0008808">
    <property type="term" value="F:cardiolipin synthase activity"/>
    <property type="evidence" value="ECO:0007669"/>
    <property type="project" value="UniProtKB-UniRule"/>
</dbReference>
<sequence length="520" mass="59872">MKFLKVMKKGISKLLKVLLRRLVVVSVVIVLQILWLIWLAQIIGEHSKPIEWCLQLVSIAVVVYIVNKEENPAYKLAWTIPILIFPIFGGLLYLTLGNKKPARKLRLELERSLQETDFLLPQDDSVMYNLKQRSPQAATQAKYIESSGGYPIYQNSSAKYYPSGESMFEEMIEDLKKAKYYIFMEFFIVEEGYMWNTILDILKERVDDGVEVRFMYDDVGCVDLLPYKYYKELERYGISCVAFNPIIPLVSTAWNNRDHRKVVVIDGHTAYTGGLNLADEYINRKERFGYWKDAGLKVIGDAVWNFTVMFLQVWNAIRKTDEGYGMFVPHGHHEGRFVDDGFIQPYADNPLDTETVGENVYLNIINAATEYVYIYTPYLIIDNEMMTALCLASKRGVDVRIVTPGIPDKPTVFLLTQSYYAQLVEAGVKVYQYTPGFIHAKCFVSDDVIATVGTINMDYRSLYLHFENGVFMYHCLAVTEVKIDMLKTFTQCEMITKEKCQGNMVKRLMQSVLRVLAPLL</sequence>
<dbReference type="Proteomes" id="UP000298653">
    <property type="component" value="Chromosome"/>
</dbReference>
<dbReference type="Gene3D" id="3.30.870.10">
    <property type="entry name" value="Endonuclease Chain A"/>
    <property type="match status" value="2"/>
</dbReference>
<dbReference type="InterPro" id="IPR027379">
    <property type="entry name" value="CLS_N"/>
</dbReference>
<dbReference type="PANTHER" id="PTHR21248">
    <property type="entry name" value="CARDIOLIPIN SYNTHASE"/>
    <property type="match status" value="1"/>
</dbReference>
<evidence type="ECO:0000313" key="16">
    <source>
        <dbReference type="Proteomes" id="UP000298653"/>
    </source>
</evidence>
<evidence type="ECO:0000256" key="1">
    <source>
        <dbReference type="ARBA" id="ARBA00004651"/>
    </source>
</evidence>
<evidence type="ECO:0000256" key="3">
    <source>
        <dbReference type="ARBA" id="ARBA00022516"/>
    </source>
</evidence>
<dbReference type="NCBIfam" id="TIGR04265">
    <property type="entry name" value="bac_cardiolipin"/>
    <property type="match status" value="1"/>
</dbReference>
<dbReference type="RefSeq" id="WP_137328192.1">
    <property type="nucleotide sequence ID" value="NZ_CP040058.1"/>
</dbReference>
<dbReference type="SMART" id="SM00155">
    <property type="entry name" value="PLDc"/>
    <property type="match status" value="2"/>
</dbReference>
<dbReference type="SUPFAM" id="SSF56024">
    <property type="entry name" value="Phospholipase D/nuclease"/>
    <property type="match status" value="2"/>
</dbReference>
<feature type="domain" description="PLD phosphodiesterase" evidence="14">
    <location>
        <begin position="434"/>
        <end position="461"/>
    </location>
</feature>
<dbReference type="GO" id="GO:0032049">
    <property type="term" value="P:cardiolipin biosynthetic process"/>
    <property type="evidence" value="ECO:0007669"/>
    <property type="project" value="UniProtKB-UniRule"/>
</dbReference>
<dbReference type="EMBL" id="CP040058">
    <property type="protein sequence ID" value="QCP34684.1"/>
    <property type="molecule type" value="Genomic_DNA"/>
</dbReference>
<feature type="domain" description="PLD phosphodiesterase" evidence="14">
    <location>
        <begin position="254"/>
        <end position="281"/>
    </location>
</feature>
<keyword evidence="7 13" id="KW-1133">Transmembrane helix</keyword>